<dbReference type="Proteomes" id="UP001614391">
    <property type="component" value="Unassembled WGS sequence"/>
</dbReference>
<dbReference type="RefSeq" id="WP_399621689.1">
    <property type="nucleotide sequence ID" value="NZ_JBITYT010000023.1"/>
</dbReference>
<evidence type="ECO:0008006" key="3">
    <source>
        <dbReference type="Google" id="ProtNLM"/>
    </source>
</evidence>
<sequence length="210" mass="23043">MPTSPGGPLIQALQALWARIQTAMPDLPPVRIAIASTLSPPGHGPERWTKEEDGTVTGLYITPSTLREGADAVVSEVLHHAAHLLSWLRDTPDTHSRGHYHTKRFVDAAQDVGLVWPADKLRDKRTGYADVELAPETHERYKRDAKTLADIIPGVLPFLETPSTGQSSRQNRVTLRCRCVPKPRSFQMHANVAAQGPIVCTVCGSEFTTD</sequence>
<protein>
    <recommendedName>
        <fullName evidence="3">SprT-like domain-containing protein</fullName>
    </recommendedName>
</protein>
<organism evidence="1 2">
    <name type="scientific">Streptomyces bikiniensis</name>
    <dbReference type="NCBI Taxonomy" id="1896"/>
    <lineage>
        <taxon>Bacteria</taxon>
        <taxon>Bacillati</taxon>
        <taxon>Actinomycetota</taxon>
        <taxon>Actinomycetes</taxon>
        <taxon>Kitasatosporales</taxon>
        <taxon>Streptomycetaceae</taxon>
        <taxon>Streptomyces</taxon>
    </lineage>
</organism>
<evidence type="ECO:0000313" key="1">
    <source>
        <dbReference type="EMBL" id="MFI9123869.1"/>
    </source>
</evidence>
<reference evidence="1 2" key="1">
    <citation type="submission" date="2024-10" db="EMBL/GenBank/DDBJ databases">
        <title>The Natural Products Discovery Center: Release of the First 8490 Sequenced Strains for Exploring Actinobacteria Biosynthetic Diversity.</title>
        <authorList>
            <person name="Kalkreuter E."/>
            <person name="Kautsar S.A."/>
            <person name="Yang D."/>
            <person name="Bader C.D."/>
            <person name="Teijaro C.N."/>
            <person name="Fluegel L."/>
            <person name="Davis C.M."/>
            <person name="Simpson J.R."/>
            <person name="Lauterbach L."/>
            <person name="Steele A.D."/>
            <person name="Gui C."/>
            <person name="Meng S."/>
            <person name="Li G."/>
            <person name="Viehrig K."/>
            <person name="Ye F."/>
            <person name="Su P."/>
            <person name="Kiefer A.F."/>
            <person name="Nichols A."/>
            <person name="Cepeda A.J."/>
            <person name="Yan W."/>
            <person name="Fan B."/>
            <person name="Jiang Y."/>
            <person name="Adhikari A."/>
            <person name="Zheng C.-J."/>
            <person name="Schuster L."/>
            <person name="Cowan T.M."/>
            <person name="Smanski M.J."/>
            <person name="Chevrette M.G."/>
            <person name="De Carvalho L.P.S."/>
            <person name="Shen B."/>
        </authorList>
    </citation>
    <scope>NUCLEOTIDE SEQUENCE [LARGE SCALE GENOMIC DNA]</scope>
    <source>
        <strain evidence="1 2">NPDC053346</strain>
    </source>
</reference>
<name>A0ABW8D267_STRBI</name>
<evidence type="ECO:0000313" key="2">
    <source>
        <dbReference type="Proteomes" id="UP001614391"/>
    </source>
</evidence>
<comment type="caution">
    <text evidence="1">The sequence shown here is derived from an EMBL/GenBank/DDBJ whole genome shotgun (WGS) entry which is preliminary data.</text>
</comment>
<accession>A0ABW8D267</accession>
<proteinExistence type="predicted"/>
<dbReference type="EMBL" id="JBITYT010000023">
    <property type="protein sequence ID" value="MFI9123869.1"/>
    <property type="molecule type" value="Genomic_DNA"/>
</dbReference>
<gene>
    <name evidence="1" type="ORF">ACIGW0_31510</name>
</gene>
<keyword evidence="2" id="KW-1185">Reference proteome</keyword>